<keyword evidence="5" id="KW-0805">Transcription regulation</keyword>
<dbReference type="PANTHER" id="PTHR31221">
    <property type="entry name" value="WRKY TRANSCRIPTION FACTOR PROTEIN 1-RELATED"/>
    <property type="match status" value="1"/>
</dbReference>
<evidence type="ECO:0000256" key="1">
    <source>
        <dbReference type="ARBA" id="ARBA00004123"/>
    </source>
</evidence>
<dbReference type="GO" id="GO:0005634">
    <property type="term" value="C:nucleus"/>
    <property type="evidence" value="ECO:0000318"/>
    <property type="project" value="GO_Central"/>
</dbReference>
<gene>
    <name evidence="11" type="primary">LOC107804837</name>
</gene>
<dbReference type="SUPFAM" id="SSF118290">
    <property type="entry name" value="WRKY DNA-binding domain"/>
    <property type="match status" value="2"/>
</dbReference>
<keyword evidence="8" id="KW-0539">Nucleus</keyword>
<dbReference type="Pfam" id="PF03106">
    <property type="entry name" value="WRKY"/>
    <property type="match status" value="2"/>
</dbReference>
<dbReference type="GeneID" id="107804837"/>
<evidence type="ECO:0000256" key="8">
    <source>
        <dbReference type="ARBA" id="ARBA00023242"/>
    </source>
</evidence>
<dbReference type="RefSeq" id="XP_016484258.1">
    <property type="nucleotide sequence ID" value="XM_016628772.1"/>
</dbReference>
<dbReference type="Proteomes" id="UP000790787">
    <property type="component" value="Chromosome 21"/>
</dbReference>
<keyword evidence="3" id="KW-0677">Repeat</keyword>
<dbReference type="Gene3D" id="2.20.25.80">
    <property type="entry name" value="WRKY domain"/>
    <property type="match status" value="2"/>
</dbReference>
<evidence type="ECO:0000256" key="4">
    <source>
        <dbReference type="ARBA" id="ARBA00022833"/>
    </source>
</evidence>
<dbReference type="STRING" id="4097.A0A1S4B636"/>
<dbReference type="AlphaFoldDB" id="A0A1S4B636"/>
<comment type="similarity">
    <text evidence="9">Belongs to the WRKY group I family.</text>
</comment>
<dbReference type="GO" id="GO:0003700">
    <property type="term" value="F:DNA-binding transcription factor activity"/>
    <property type="evidence" value="ECO:0000318"/>
    <property type="project" value="GO_Central"/>
</dbReference>
<dbReference type="InterPro" id="IPR044810">
    <property type="entry name" value="WRKY_plant"/>
</dbReference>
<evidence type="ECO:0000256" key="5">
    <source>
        <dbReference type="ARBA" id="ARBA00023015"/>
    </source>
</evidence>
<name>A0A1S4B636_TOBAC</name>
<evidence type="ECO:0000256" key="9">
    <source>
        <dbReference type="ARBA" id="ARBA00061157"/>
    </source>
</evidence>
<dbReference type="InterPro" id="IPR003657">
    <property type="entry name" value="WRKY_dom"/>
</dbReference>
<accession>A0A1S4B636</accession>
<keyword evidence="7" id="KW-0804">Transcription</keyword>
<dbReference type="GO" id="GO:0046872">
    <property type="term" value="F:metal ion binding"/>
    <property type="evidence" value="ECO:0007669"/>
    <property type="project" value="UniProtKB-KW"/>
</dbReference>
<sequence length="622" mass="68541">MTVVYGPSCTLISPRVPASSHRHRIMGTPREEATNEVSSENLQRKPDPDPATNNPELKEKGRCEPISADVVSGEMQKRPSPAADAQASKSNQEETTHPSTCQDVSSNVSQSNQEDISLSKVQQYQSENVRRKQGLKSEGDASVCSQLSILPKVSDAKSYGSESGAIEKVVSPLSGKASDSTDQIQSQSMEVVVSQSDHQRVTYPIRPEKTLDKLQPRRNPDTSGHGLPSDRGMTLFRLPEKPLEDGYNWRKYGQKLVRGNEFTRSYYKCTYPNCLAKKQVERSHDGHITDVHYIGKHEHPKTPSGPQTSPGLVVPLQMRQPDIPVLTTSEEAEGEKSTMRETCESSKPSEAPLALDIVSAGAGMQVTPLKPHKLENEVDKNSGPDSKRQKKDIAKDDTPPIKSHSEPRHIVQTMSEVDIVNDGHRWRKYGQKYVKGNPNPRSYYRCSIAGCPVKKHVERASHDPKMVVTTYEGQHDHNMSWFRTLSQITTAPDLSLTGISGESRLESGETKHIGESISESGETKHIGESISESGENKHVGESRIESGENKHVGESRKRVGQSISESGETKHVRASISESGETKHVGESRIESGENKHVGQSRSESGENKHVNLDMVVHIGAN</sequence>
<organism evidence="10 11">
    <name type="scientific">Nicotiana tabacum</name>
    <name type="common">Common tobacco</name>
    <dbReference type="NCBI Taxonomy" id="4097"/>
    <lineage>
        <taxon>Eukaryota</taxon>
        <taxon>Viridiplantae</taxon>
        <taxon>Streptophyta</taxon>
        <taxon>Embryophyta</taxon>
        <taxon>Tracheophyta</taxon>
        <taxon>Spermatophyta</taxon>
        <taxon>Magnoliopsida</taxon>
        <taxon>eudicotyledons</taxon>
        <taxon>Gunneridae</taxon>
        <taxon>Pentapetalae</taxon>
        <taxon>asterids</taxon>
        <taxon>lamiids</taxon>
        <taxon>Solanales</taxon>
        <taxon>Solanaceae</taxon>
        <taxon>Nicotianoideae</taxon>
        <taxon>Nicotianeae</taxon>
        <taxon>Nicotiana</taxon>
    </lineage>
</organism>
<dbReference type="InterPro" id="IPR036576">
    <property type="entry name" value="WRKY_dom_sf"/>
</dbReference>
<dbReference type="OrthoDB" id="1918969at2759"/>
<evidence type="ECO:0000313" key="11">
    <source>
        <dbReference type="RefSeq" id="XP_016484258.1"/>
    </source>
</evidence>
<evidence type="ECO:0000256" key="2">
    <source>
        <dbReference type="ARBA" id="ARBA00022723"/>
    </source>
</evidence>
<reference evidence="11" key="2">
    <citation type="submission" date="2025-08" db="UniProtKB">
        <authorList>
            <consortium name="RefSeq"/>
        </authorList>
    </citation>
    <scope>IDENTIFICATION</scope>
</reference>
<evidence type="ECO:0000313" key="10">
    <source>
        <dbReference type="Proteomes" id="UP000790787"/>
    </source>
</evidence>
<keyword evidence="4" id="KW-0862">Zinc</keyword>
<dbReference type="PANTHER" id="PTHR31221:SF125">
    <property type="entry name" value="WRKY TRANSCRIPTION FACTOR 1"/>
    <property type="match status" value="1"/>
</dbReference>
<proteinExistence type="inferred from homology"/>
<dbReference type="GO" id="GO:0006355">
    <property type="term" value="P:regulation of DNA-templated transcription"/>
    <property type="evidence" value="ECO:0000318"/>
    <property type="project" value="GO_Central"/>
</dbReference>
<keyword evidence="10" id="KW-1185">Reference proteome</keyword>
<reference evidence="10" key="1">
    <citation type="journal article" date="2014" name="Nat. Commun.">
        <title>The tobacco genome sequence and its comparison with those of tomato and potato.</title>
        <authorList>
            <person name="Sierro N."/>
            <person name="Battey J.N."/>
            <person name="Ouadi S."/>
            <person name="Bakaher N."/>
            <person name="Bovet L."/>
            <person name="Willig A."/>
            <person name="Goepfert S."/>
            <person name="Peitsch M.C."/>
            <person name="Ivanov N.V."/>
        </authorList>
    </citation>
    <scope>NUCLEOTIDE SEQUENCE [LARGE SCALE GENOMIC DNA]</scope>
</reference>
<protein>
    <submittedName>
        <fullName evidence="11">Probable WRKY transcription factor 20 isoform X1</fullName>
    </submittedName>
</protein>
<evidence type="ECO:0000256" key="7">
    <source>
        <dbReference type="ARBA" id="ARBA00023163"/>
    </source>
</evidence>
<dbReference type="FunFam" id="2.20.25.80:FF:000006">
    <property type="entry name" value="WRKY transcription factor"/>
    <property type="match status" value="1"/>
</dbReference>
<comment type="subcellular location">
    <subcellularLocation>
        <location evidence="1">Nucleus</location>
    </subcellularLocation>
</comment>
<keyword evidence="6" id="KW-0238">DNA-binding</keyword>
<dbReference type="PaxDb" id="4097-A0A1S4B636"/>
<keyword evidence="2" id="KW-0479">Metal-binding</keyword>
<dbReference type="FunFam" id="2.20.25.80:FF:000003">
    <property type="entry name" value="WRKY transcription factor 57"/>
    <property type="match status" value="1"/>
</dbReference>
<evidence type="ECO:0000256" key="3">
    <source>
        <dbReference type="ARBA" id="ARBA00022737"/>
    </source>
</evidence>
<dbReference type="SMART" id="SM00774">
    <property type="entry name" value="WRKY"/>
    <property type="match status" value="2"/>
</dbReference>
<evidence type="ECO:0000256" key="6">
    <source>
        <dbReference type="ARBA" id="ARBA00023125"/>
    </source>
</evidence>
<dbReference type="PROSITE" id="PS50811">
    <property type="entry name" value="WRKY"/>
    <property type="match status" value="2"/>
</dbReference>
<dbReference type="SMR" id="A0A1S4B636"/>
<dbReference type="GO" id="GO:0000976">
    <property type="term" value="F:transcription cis-regulatory region binding"/>
    <property type="evidence" value="ECO:0000318"/>
    <property type="project" value="GO_Central"/>
</dbReference>
<dbReference type="KEGG" id="nta:107804837"/>